<comment type="subunit">
    <text evidence="2">Interacts with microtubules.</text>
</comment>
<keyword evidence="3" id="KW-0963">Cytoplasm</keyword>
<dbReference type="Proteomes" id="UP001381693">
    <property type="component" value="Unassembled WGS sequence"/>
</dbReference>
<dbReference type="PANTHER" id="PTHR16056">
    <property type="entry name" value="REGULATOR OF MICROTUBULE DYNAMICS PROTEIN"/>
    <property type="match status" value="1"/>
</dbReference>
<dbReference type="Gene3D" id="1.25.40.10">
    <property type="entry name" value="Tetratricopeptide repeat domain"/>
    <property type="match status" value="1"/>
</dbReference>
<accession>A0AAN9A8K1</accession>
<dbReference type="GO" id="GO:0005876">
    <property type="term" value="C:spindle microtubule"/>
    <property type="evidence" value="ECO:0007669"/>
    <property type="project" value="TreeGrafter"/>
</dbReference>
<dbReference type="EMBL" id="JAXCGZ010007757">
    <property type="protein sequence ID" value="KAK7078578.1"/>
    <property type="molecule type" value="Genomic_DNA"/>
</dbReference>
<evidence type="ECO:0000256" key="2">
    <source>
        <dbReference type="ARBA" id="ARBA00011375"/>
    </source>
</evidence>
<evidence type="ECO:0000256" key="3">
    <source>
        <dbReference type="ARBA" id="ARBA00022490"/>
    </source>
</evidence>
<reference evidence="9 10" key="1">
    <citation type="submission" date="2023-11" db="EMBL/GenBank/DDBJ databases">
        <title>Halocaridina rubra genome assembly.</title>
        <authorList>
            <person name="Smith C."/>
        </authorList>
    </citation>
    <scope>NUCLEOTIDE SEQUENCE [LARGE SCALE GENOMIC DNA]</scope>
    <source>
        <strain evidence="9">EP-1</strain>
        <tissue evidence="9">Whole</tissue>
    </source>
</reference>
<evidence type="ECO:0000256" key="1">
    <source>
        <dbReference type="ARBA" id="ARBA00004245"/>
    </source>
</evidence>
<organism evidence="9 10">
    <name type="scientific">Halocaridina rubra</name>
    <name type="common">Hawaiian red shrimp</name>
    <dbReference type="NCBI Taxonomy" id="373956"/>
    <lineage>
        <taxon>Eukaryota</taxon>
        <taxon>Metazoa</taxon>
        <taxon>Ecdysozoa</taxon>
        <taxon>Arthropoda</taxon>
        <taxon>Crustacea</taxon>
        <taxon>Multicrustacea</taxon>
        <taxon>Malacostraca</taxon>
        <taxon>Eumalacostraca</taxon>
        <taxon>Eucarida</taxon>
        <taxon>Decapoda</taxon>
        <taxon>Pleocyemata</taxon>
        <taxon>Caridea</taxon>
        <taxon>Atyoidea</taxon>
        <taxon>Atyidae</taxon>
        <taxon>Halocaridina</taxon>
    </lineage>
</organism>
<comment type="subcellular location">
    <subcellularLocation>
        <location evidence="1">Cytoplasm</location>
        <location evidence="1">Cytoskeleton</location>
    </subcellularLocation>
</comment>
<evidence type="ECO:0000313" key="9">
    <source>
        <dbReference type="EMBL" id="KAK7078578.1"/>
    </source>
</evidence>
<keyword evidence="6" id="KW-0206">Cytoskeleton</keyword>
<dbReference type="GO" id="GO:0097431">
    <property type="term" value="C:mitotic spindle pole"/>
    <property type="evidence" value="ECO:0007669"/>
    <property type="project" value="TreeGrafter"/>
</dbReference>
<proteinExistence type="predicted"/>
<dbReference type="GO" id="GO:0005739">
    <property type="term" value="C:mitochondrion"/>
    <property type="evidence" value="ECO:0007669"/>
    <property type="project" value="TreeGrafter"/>
</dbReference>
<comment type="caution">
    <text evidence="9">The sequence shown here is derived from an EMBL/GenBank/DDBJ whole genome shotgun (WGS) entry which is preliminary data.</text>
</comment>
<dbReference type="Pfam" id="PF21033">
    <property type="entry name" value="RMD1-3"/>
    <property type="match status" value="1"/>
</dbReference>
<sequence length="304" mass="34489">MNTLNFITRRVSSYFKPCKSHVGRINGRMTGSCRGFRAGPSLISKVSLTGRTIKCLKSGLTLGVLGFGFPVVLADAPVDKLLAEADSLYDLNKFEEIYNLLISYKSSKNDEILWRLGRSTYEKAKAADTDAQKKLLYREALDYVEEALSINGENFAVHKWMSILIDYVYGYEGTKARIAQSYNVKNHMERACQLNPTDGTSRYLLGYWYFSVASIPWYQRKIASVIFTTPPSATYEEALGEFLHAEQLEPNFYSKNLLMIGKCYQMLGNKEAAKEFLLRAKDYPQKTRDDKESAEEATQLLKGM</sequence>
<evidence type="ECO:0000256" key="4">
    <source>
        <dbReference type="ARBA" id="ARBA00022737"/>
    </source>
</evidence>
<keyword evidence="4" id="KW-0677">Repeat</keyword>
<evidence type="ECO:0000313" key="10">
    <source>
        <dbReference type="Proteomes" id="UP001381693"/>
    </source>
</evidence>
<dbReference type="PANTHER" id="PTHR16056:SF16">
    <property type="entry name" value="REGULATOR OF MICROTUBULE DYNAMICS PROTEIN 1"/>
    <property type="match status" value="1"/>
</dbReference>
<protein>
    <recommendedName>
        <fullName evidence="7">Regulator of microtubule dynamics protein 1</fullName>
    </recommendedName>
    <alternativeName>
        <fullName evidence="8">Protein FAM82B</fullName>
    </alternativeName>
</protein>
<name>A0AAN9A8K1_HALRR</name>
<gene>
    <name evidence="9" type="primary">RMDN1</name>
    <name evidence="9" type="ORF">SK128_028398</name>
</gene>
<keyword evidence="10" id="KW-1185">Reference proteome</keyword>
<dbReference type="AlphaFoldDB" id="A0AAN9A8K1"/>
<dbReference type="SUPFAM" id="SSF48452">
    <property type="entry name" value="TPR-like"/>
    <property type="match status" value="1"/>
</dbReference>
<dbReference type="GO" id="GO:0008017">
    <property type="term" value="F:microtubule binding"/>
    <property type="evidence" value="ECO:0007669"/>
    <property type="project" value="TreeGrafter"/>
</dbReference>
<evidence type="ECO:0000256" key="7">
    <source>
        <dbReference type="ARBA" id="ARBA00039966"/>
    </source>
</evidence>
<evidence type="ECO:0000256" key="6">
    <source>
        <dbReference type="ARBA" id="ARBA00023212"/>
    </source>
</evidence>
<evidence type="ECO:0000256" key="8">
    <source>
        <dbReference type="ARBA" id="ARBA00041958"/>
    </source>
</evidence>
<evidence type="ECO:0000256" key="5">
    <source>
        <dbReference type="ARBA" id="ARBA00022803"/>
    </source>
</evidence>
<keyword evidence="5" id="KW-0802">TPR repeat</keyword>
<dbReference type="InterPro" id="IPR049039">
    <property type="entry name" value="RMD1-3_a_helical_rpt"/>
</dbReference>
<dbReference type="InterPro" id="IPR011990">
    <property type="entry name" value="TPR-like_helical_dom_sf"/>
</dbReference>